<dbReference type="EMBL" id="JARAKF010000001">
    <property type="protein sequence ID" value="MDU8994070.1"/>
    <property type="molecule type" value="Genomic_DNA"/>
</dbReference>
<gene>
    <name evidence="2" type="ORF">PU648_17385</name>
</gene>
<evidence type="ECO:0000259" key="1">
    <source>
        <dbReference type="Pfam" id="PF13360"/>
    </source>
</evidence>
<comment type="caution">
    <text evidence="2">The sequence shown here is derived from an EMBL/GenBank/DDBJ whole genome shotgun (WGS) entry which is preliminary data.</text>
</comment>
<keyword evidence="3" id="KW-1185">Reference proteome</keyword>
<proteinExistence type="predicted"/>
<protein>
    <submittedName>
        <fullName evidence="2">PQQ-binding-like beta-propeller repeat protein</fullName>
    </submittedName>
</protein>
<dbReference type="InterPro" id="IPR011047">
    <property type="entry name" value="Quinoprotein_ADH-like_sf"/>
</dbReference>
<evidence type="ECO:0000313" key="3">
    <source>
        <dbReference type="Proteomes" id="UP001257627"/>
    </source>
</evidence>
<dbReference type="RefSeq" id="WP_240362926.1">
    <property type="nucleotide sequence ID" value="NZ_JAPEMK010000001.1"/>
</dbReference>
<dbReference type="InterPro" id="IPR002372">
    <property type="entry name" value="PQQ_rpt_dom"/>
</dbReference>
<dbReference type="SUPFAM" id="SSF50998">
    <property type="entry name" value="Quinoprotein alcohol dehydrogenase-like"/>
    <property type="match status" value="1"/>
</dbReference>
<evidence type="ECO:0000313" key="2">
    <source>
        <dbReference type="EMBL" id="MDU8994070.1"/>
    </source>
</evidence>
<dbReference type="Gene3D" id="2.140.10.10">
    <property type="entry name" value="Quinoprotein alcohol dehydrogenase-like superfamily"/>
    <property type="match status" value="1"/>
</dbReference>
<dbReference type="PANTHER" id="PTHR34512:SF30">
    <property type="entry name" value="OUTER MEMBRANE PROTEIN ASSEMBLY FACTOR BAMB"/>
    <property type="match status" value="1"/>
</dbReference>
<reference evidence="2 3" key="1">
    <citation type="submission" date="2023-02" db="EMBL/GenBank/DDBJ databases">
        <authorList>
            <person name="Maleckis M."/>
        </authorList>
    </citation>
    <scope>NUCLEOTIDE SEQUENCE [LARGE SCALE GENOMIC DNA]</scope>
    <source>
        <strain evidence="2 3">P8-A2</strain>
    </source>
</reference>
<sequence>MAVLLIGALCVGSWLLWRGDGHSAGAAGKAAALAKQGPLDIRETVENRPANIAGRMAFRFSADDMQAGESHAMPGMWATDKILAKGINRTLVGFKIGKDATTGDENWRIRLAGPICGTTRHVTVGDRTAVLFRSGVDTHAPCDHLAFVDLDTGKKLWEARFSKVNALYDTPSVTMTRATVVVAWGKGSQAYDMDQGKLLWTSTPPPKCKDGGLAGGRALLIRTDCFDEKSLAESYRVRNVDPRTGKVTWTYQVAEGVQSVYLVSAEPAVLAVAAGDVEITDLISLDGHGKYRATIRVEGGHYVADCVDGEEDGAVDNCPTIVVGDGQVFLMSREDPDGTIVNNSNWIIGFDLATGKTVKKFESGRDQLLYPLRMSGDQLLALRESSDHITPMGLVSLNPRTGKETPYLYFDLPSEAWTLTAPTLNDVIVQNGRLFFGTKQASGPSTGKKKVWEWLVLGVGSAG</sequence>
<dbReference type="Gene3D" id="2.130.10.10">
    <property type="entry name" value="YVTN repeat-like/Quinoprotein amine dehydrogenase"/>
    <property type="match status" value="1"/>
</dbReference>
<organism evidence="2 3">
    <name type="scientific">Streptomyces mirabilis</name>
    <dbReference type="NCBI Taxonomy" id="68239"/>
    <lineage>
        <taxon>Bacteria</taxon>
        <taxon>Bacillati</taxon>
        <taxon>Actinomycetota</taxon>
        <taxon>Actinomycetes</taxon>
        <taxon>Kitasatosporales</taxon>
        <taxon>Streptomycetaceae</taxon>
        <taxon>Streptomyces</taxon>
    </lineage>
</organism>
<feature type="domain" description="Pyrrolo-quinoline quinone repeat" evidence="1">
    <location>
        <begin position="99"/>
        <end position="269"/>
    </location>
</feature>
<dbReference type="InterPro" id="IPR015943">
    <property type="entry name" value="WD40/YVTN_repeat-like_dom_sf"/>
</dbReference>
<accession>A0ABU3UJU2</accession>
<dbReference type="Proteomes" id="UP001257627">
    <property type="component" value="Unassembled WGS sequence"/>
</dbReference>
<dbReference type="PANTHER" id="PTHR34512">
    <property type="entry name" value="CELL SURFACE PROTEIN"/>
    <property type="match status" value="1"/>
</dbReference>
<dbReference type="Pfam" id="PF13360">
    <property type="entry name" value="PQQ_2"/>
    <property type="match status" value="1"/>
</dbReference>
<name>A0ABU3UJU2_9ACTN</name>